<dbReference type="InterPro" id="IPR000182">
    <property type="entry name" value="GNAT_dom"/>
</dbReference>
<dbReference type="Gene3D" id="3.40.630.30">
    <property type="match status" value="1"/>
</dbReference>
<evidence type="ECO:0000256" key="1">
    <source>
        <dbReference type="ARBA" id="ARBA00022679"/>
    </source>
</evidence>
<evidence type="ECO:0000313" key="5">
    <source>
        <dbReference type="Proteomes" id="UP001607157"/>
    </source>
</evidence>
<dbReference type="SUPFAM" id="SSF55729">
    <property type="entry name" value="Acyl-CoA N-acyltransferases (Nat)"/>
    <property type="match status" value="1"/>
</dbReference>
<accession>A0ABW7IAQ3</accession>
<dbReference type="Pfam" id="PF00583">
    <property type="entry name" value="Acetyltransf_1"/>
    <property type="match status" value="1"/>
</dbReference>
<evidence type="ECO:0000259" key="3">
    <source>
        <dbReference type="PROSITE" id="PS51186"/>
    </source>
</evidence>
<dbReference type="InterPro" id="IPR050680">
    <property type="entry name" value="YpeA/RimI_acetyltransf"/>
</dbReference>
<evidence type="ECO:0000256" key="2">
    <source>
        <dbReference type="ARBA" id="ARBA00023315"/>
    </source>
</evidence>
<dbReference type="EMBL" id="JBIHMM010000004">
    <property type="protein sequence ID" value="MFH0255004.1"/>
    <property type="molecule type" value="Genomic_DNA"/>
</dbReference>
<keyword evidence="2" id="KW-0012">Acyltransferase</keyword>
<comment type="caution">
    <text evidence="4">The sequence shown here is derived from an EMBL/GenBank/DDBJ whole genome shotgun (WGS) entry which is preliminary data.</text>
</comment>
<dbReference type="PANTHER" id="PTHR43420:SF43">
    <property type="entry name" value="SPERMINE_SPERMIDINE ACETYLTRANSFERASE"/>
    <property type="match status" value="1"/>
</dbReference>
<dbReference type="Proteomes" id="UP001607157">
    <property type="component" value="Unassembled WGS sequence"/>
</dbReference>
<dbReference type="InterPro" id="IPR016181">
    <property type="entry name" value="Acyl_CoA_acyltransferase"/>
</dbReference>
<organism evidence="4 5">
    <name type="scientific">Roseovarius aquimarinus</name>
    <dbReference type="NCBI Taxonomy" id="1229156"/>
    <lineage>
        <taxon>Bacteria</taxon>
        <taxon>Pseudomonadati</taxon>
        <taxon>Pseudomonadota</taxon>
        <taxon>Alphaproteobacteria</taxon>
        <taxon>Rhodobacterales</taxon>
        <taxon>Roseobacteraceae</taxon>
        <taxon>Roseovarius</taxon>
    </lineage>
</organism>
<sequence length="151" mass="16976">MSAAVPLRARLWHVPQMTAILRGFERRSDWLPRVRPYRTDLRVMMRITRAGWVRALHDARGPAAFIARDGAQVHALYVHPRAQGLGLGRALLDDAKHAAPRLELWVAEANADARAFYAAQGFVEARQGDGSGNDEGIPELQMLWQDERCAR</sequence>
<reference evidence="4 5" key="1">
    <citation type="submission" date="2024-10" db="EMBL/GenBank/DDBJ databases">
        <authorList>
            <person name="Yang X.-N."/>
        </authorList>
    </citation>
    <scope>NUCLEOTIDE SEQUENCE [LARGE SCALE GENOMIC DNA]</scope>
    <source>
        <strain evidence="4 5">CAU 1059</strain>
    </source>
</reference>
<protein>
    <submittedName>
        <fullName evidence="4">GNAT family N-acetyltransferase</fullName>
    </submittedName>
</protein>
<dbReference type="PROSITE" id="PS51186">
    <property type="entry name" value="GNAT"/>
    <property type="match status" value="1"/>
</dbReference>
<gene>
    <name evidence="4" type="ORF">ACGRVM_13955</name>
</gene>
<dbReference type="CDD" id="cd04301">
    <property type="entry name" value="NAT_SF"/>
    <property type="match status" value="1"/>
</dbReference>
<evidence type="ECO:0000313" key="4">
    <source>
        <dbReference type="EMBL" id="MFH0255004.1"/>
    </source>
</evidence>
<proteinExistence type="predicted"/>
<dbReference type="RefSeq" id="WP_377172627.1">
    <property type="nucleotide sequence ID" value="NZ_JBHTJC010000004.1"/>
</dbReference>
<keyword evidence="5" id="KW-1185">Reference proteome</keyword>
<dbReference type="PANTHER" id="PTHR43420">
    <property type="entry name" value="ACETYLTRANSFERASE"/>
    <property type="match status" value="1"/>
</dbReference>
<name>A0ABW7IAQ3_9RHOB</name>
<keyword evidence="1" id="KW-0808">Transferase</keyword>
<feature type="domain" description="N-acetyltransferase" evidence="3">
    <location>
        <begin position="9"/>
        <end position="144"/>
    </location>
</feature>